<evidence type="ECO:0000256" key="3">
    <source>
        <dbReference type="ARBA" id="ARBA00023235"/>
    </source>
</evidence>
<dbReference type="Proteomes" id="UP001174932">
    <property type="component" value="Unassembled WGS sequence"/>
</dbReference>
<dbReference type="PANTHER" id="PTHR10091:SF49">
    <property type="entry name" value="ALDOSE 1-EPIMERASE"/>
    <property type="match status" value="1"/>
</dbReference>
<evidence type="ECO:0000256" key="1">
    <source>
        <dbReference type="ARBA" id="ARBA00005028"/>
    </source>
</evidence>
<dbReference type="Pfam" id="PF01263">
    <property type="entry name" value="Aldose_epim"/>
    <property type="match status" value="1"/>
</dbReference>
<protein>
    <recommendedName>
        <fullName evidence="5">Aldose 1-epimerase</fullName>
        <ecNumber evidence="5">5.1.3.3</ecNumber>
    </recommendedName>
</protein>
<evidence type="ECO:0000256" key="2">
    <source>
        <dbReference type="ARBA" id="ARBA00006206"/>
    </source>
</evidence>
<dbReference type="GO" id="GO:0016853">
    <property type="term" value="F:isomerase activity"/>
    <property type="evidence" value="ECO:0007669"/>
    <property type="project" value="UniProtKB-KW"/>
</dbReference>
<name>A0ABT8YRP1_9HYPH</name>
<dbReference type="InterPro" id="IPR047215">
    <property type="entry name" value="Galactose_mutarotase-like"/>
</dbReference>
<dbReference type="SUPFAM" id="SSF74650">
    <property type="entry name" value="Galactose mutarotase-like"/>
    <property type="match status" value="1"/>
</dbReference>
<proteinExistence type="inferred from homology"/>
<keyword evidence="4 5" id="KW-0119">Carbohydrate metabolism</keyword>
<dbReference type="PIRSF" id="PIRSF005096">
    <property type="entry name" value="GALM"/>
    <property type="match status" value="1"/>
</dbReference>
<dbReference type="RefSeq" id="WP_304378229.1">
    <property type="nucleotide sequence ID" value="NZ_JAUOZU010000016.1"/>
</dbReference>
<reference evidence="6" key="1">
    <citation type="journal article" date="2015" name="Int. J. Syst. Evol. Microbiol.">
        <title>Rhizobium alvei sp. nov., isolated from a freshwater river.</title>
        <authorList>
            <person name="Sheu S.Y."/>
            <person name="Huang H.W."/>
            <person name="Young C.C."/>
            <person name="Chen W.M."/>
        </authorList>
    </citation>
    <scope>NUCLEOTIDE SEQUENCE</scope>
    <source>
        <strain evidence="6">TNR-22</strain>
    </source>
</reference>
<dbReference type="InterPro" id="IPR011013">
    <property type="entry name" value="Gal_mutarotase_sf_dom"/>
</dbReference>
<dbReference type="InterPro" id="IPR015443">
    <property type="entry name" value="Aldose_1-epimerase"/>
</dbReference>
<sequence>MGTEFFGTGPAGEPVLQLVIEGGGLTASILTWGAIIQDLRLEGHAAPLVLGLNRLEDYLAHSPYFGATVGRYANRVARGRFSIDGQDFELDRNDNDKTHLHGGRAGFGARNWEIVDQGPSHVTLRIEEADGHMGYPGNCVTTCVYRLLPDGVLNIVYETVSDQPTIANVCQHSYFNLDGSATADAQMLSIAADGYLPIDSDLIPVGRIADVAGTPFDFRTMKPVGLKVEGQPFIYDHNYCLSSDRVAKRAVAHAMSPTSGVHMRMATTEPGVQFYAGAGIGVPVTGLEGRIYGPFAGFCLEAQVWPDSMNQPQFPNAVLMPGDVLRQETDYIFSIEG</sequence>
<dbReference type="Gene3D" id="2.70.98.10">
    <property type="match status" value="1"/>
</dbReference>
<gene>
    <name evidence="6" type="ORF">Q4481_20355</name>
</gene>
<evidence type="ECO:0000313" key="6">
    <source>
        <dbReference type="EMBL" id="MDO6966311.1"/>
    </source>
</evidence>
<comment type="caution">
    <text evidence="6">The sequence shown here is derived from an EMBL/GenBank/DDBJ whole genome shotgun (WGS) entry which is preliminary data.</text>
</comment>
<evidence type="ECO:0000256" key="5">
    <source>
        <dbReference type="PIRNR" id="PIRNR005096"/>
    </source>
</evidence>
<evidence type="ECO:0000313" key="7">
    <source>
        <dbReference type="Proteomes" id="UP001174932"/>
    </source>
</evidence>
<dbReference type="EC" id="5.1.3.3" evidence="5"/>
<dbReference type="InterPro" id="IPR014718">
    <property type="entry name" value="GH-type_carb-bd"/>
</dbReference>
<keyword evidence="7" id="KW-1185">Reference proteome</keyword>
<dbReference type="NCBIfam" id="NF008277">
    <property type="entry name" value="PRK11055.1"/>
    <property type="match status" value="1"/>
</dbReference>
<dbReference type="CDD" id="cd09019">
    <property type="entry name" value="galactose_mutarotase_like"/>
    <property type="match status" value="1"/>
</dbReference>
<dbReference type="EMBL" id="JAUOZU010000016">
    <property type="protein sequence ID" value="MDO6966311.1"/>
    <property type="molecule type" value="Genomic_DNA"/>
</dbReference>
<comment type="pathway">
    <text evidence="1 5">Carbohydrate metabolism; hexose metabolism.</text>
</comment>
<dbReference type="InterPro" id="IPR008183">
    <property type="entry name" value="Aldose_1/G6P_1-epimerase"/>
</dbReference>
<comment type="similarity">
    <text evidence="2 5">Belongs to the aldose epimerase family.</text>
</comment>
<comment type="catalytic activity">
    <reaction evidence="5">
        <text>alpha-D-glucose = beta-D-glucose</text>
        <dbReference type="Rhea" id="RHEA:10264"/>
        <dbReference type="ChEBI" id="CHEBI:15903"/>
        <dbReference type="ChEBI" id="CHEBI:17925"/>
        <dbReference type="EC" id="5.1.3.3"/>
    </reaction>
</comment>
<organism evidence="6 7">
    <name type="scientific">Rhizobium alvei</name>
    <dbReference type="NCBI Taxonomy" id="1132659"/>
    <lineage>
        <taxon>Bacteria</taxon>
        <taxon>Pseudomonadati</taxon>
        <taxon>Pseudomonadota</taxon>
        <taxon>Alphaproteobacteria</taxon>
        <taxon>Hyphomicrobiales</taxon>
        <taxon>Rhizobiaceae</taxon>
        <taxon>Rhizobium/Agrobacterium group</taxon>
        <taxon>Rhizobium</taxon>
    </lineage>
</organism>
<keyword evidence="3 5" id="KW-0413">Isomerase</keyword>
<evidence type="ECO:0000256" key="4">
    <source>
        <dbReference type="ARBA" id="ARBA00023277"/>
    </source>
</evidence>
<reference evidence="6" key="2">
    <citation type="submission" date="2023-07" db="EMBL/GenBank/DDBJ databases">
        <authorList>
            <person name="Shen H."/>
        </authorList>
    </citation>
    <scope>NUCLEOTIDE SEQUENCE</scope>
    <source>
        <strain evidence="6">TNR-22</strain>
    </source>
</reference>
<accession>A0ABT8YRP1</accession>
<dbReference type="PANTHER" id="PTHR10091">
    <property type="entry name" value="ALDOSE-1-EPIMERASE"/>
    <property type="match status" value="1"/>
</dbReference>